<evidence type="ECO:0000313" key="2">
    <source>
        <dbReference type="Proteomes" id="UP000244890"/>
    </source>
</evidence>
<accession>A0A2U8FB31</accession>
<organism evidence="1 2">
    <name type="scientific">Helicobacter apodemus</name>
    <dbReference type="NCBI Taxonomy" id="135569"/>
    <lineage>
        <taxon>Bacteria</taxon>
        <taxon>Pseudomonadati</taxon>
        <taxon>Campylobacterota</taxon>
        <taxon>Epsilonproteobacteria</taxon>
        <taxon>Campylobacterales</taxon>
        <taxon>Helicobacteraceae</taxon>
        <taxon>Helicobacter</taxon>
    </lineage>
</organism>
<protein>
    <submittedName>
        <fullName evidence="1">Uncharacterized protein</fullName>
    </submittedName>
</protein>
<proteinExistence type="predicted"/>
<sequence>MIGLYNININTYCIYIKFKIFNKIKLLFYPKVIKYFGVLVKNVSFIYEIRDFYGIKEIFISLNPK</sequence>
<evidence type="ECO:0000313" key="1">
    <source>
        <dbReference type="EMBL" id="AWI33433.1"/>
    </source>
</evidence>
<name>A0A2U8FB31_9HELI</name>
<dbReference type="EMBL" id="CP021886">
    <property type="protein sequence ID" value="AWI33433.1"/>
    <property type="molecule type" value="Genomic_DNA"/>
</dbReference>
<dbReference type="AlphaFoldDB" id="A0A2U8FB31"/>
<reference evidence="1 2" key="1">
    <citation type="submission" date="2017-06" db="EMBL/GenBank/DDBJ databases">
        <title>Complete genome of Helicobacter apodemus.</title>
        <authorList>
            <person name="Cho S."/>
        </authorList>
    </citation>
    <scope>NUCLEOTIDE SEQUENCE [LARGE SCALE GENOMIC DNA]</scope>
    <source>
        <strain evidence="2">SNUVETPUB-15-01</strain>
    </source>
</reference>
<gene>
    <name evidence="1" type="ORF">CDV25_00675</name>
</gene>
<dbReference type="Proteomes" id="UP000244890">
    <property type="component" value="Chromosome"/>
</dbReference>
<dbReference type="KEGG" id="had:CDV25_00675"/>